<dbReference type="Proteomes" id="UP000237000">
    <property type="component" value="Unassembled WGS sequence"/>
</dbReference>
<evidence type="ECO:0000313" key="2">
    <source>
        <dbReference type="EMBL" id="PON94088.1"/>
    </source>
</evidence>
<organism evidence="2 3">
    <name type="scientific">Trema orientale</name>
    <name type="common">Charcoal tree</name>
    <name type="synonym">Celtis orientalis</name>
    <dbReference type="NCBI Taxonomy" id="63057"/>
    <lineage>
        <taxon>Eukaryota</taxon>
        <taxon>Viridiplantae</taxon>
        <taxon>Streptophyta</taxon>
        <taxon>Embryophyta</taxon>
        <taxon>Tracheophyta</taxon>
        <taxon>Spermatophyta</taxon>
        <taxon>Magnoliopsida</taxon>
        <taxon>eudicotyledons</taxon>
        <taxon>Gunneridae</taxon>
        <taxon>Pentapetalae</taxon>
        <taxon>rosids</taxon>
        <taxon>fabids</taxon>
        <taxon>Rosales</taxon>
        <taxon>Cannabaceae</taxon>
        <taxon>Trema</taxon>
    </lineage>
</organism>
<protein>
    <recommendedName>
        <fullName evidence="1">DUF4283 domain-containing protein</fullName>
    </recommendedName>
</protein>
<dbReference type="OrthoDB" id="1743559at2759"/>
<proteinExistence type="predicted"/>
<dbReference type="EMBL" id="JXTC01000054">
    <property type="protein sequence ID" value="PON94088.1"/>
    <property type="molecule type" value="Genomic_DNA"/>
</dbReference>
<gene>
    <name evidence="2" type="ORF">TorRG33x02_101270</name>
</gene>
<evidence type="ECO:0000313" key="3">
    <source>
        <dbReference type="Proteomes" id="UP000237000"/>
    </source>
</evidence>
<keyword evidence="3" id="KW-1185">Reference proteome</keyword>
<accession>A0A2P5F8I2</accession>
<dbReference type="Pfam" id="PF14111">
    <property type="entry name" value="DUF4283"/>
    <property type="match status" value="1"/>
</dbReference>
<comment type="caution">
    <text evidence="2">The sequence shown here is derived from an EMBL/GenBank/DDBJ whole genome shotgun (WGS) entry which is preliminary data.</text>
</comment>
<name>A0A2P5F8I2_TREOI</name>
<dbReference type="AlphaFoldDB" id="A0A2P5F8I2"/>
<dbReference type="InParanoid" id="A0A2P5F8I2"/>
<reference evidence="3" key="1">
    <citation type="submission" date="2016-06" db="EMBL/GenBank/DDBJ databases">
        <title>Parallel loss of symbiosis genes in relatives of nitrogen-fixing non-legume Parasponia.</title>
        <authorList>
            <person name="Van Velzen R."/>
            <person name="Holmer R."/>
            <person name="Bu F."/>
            <person name="Rutten L."/>
            <person name="Van Zeijl A."/>
            <person name="Liu W."/>
            <person name="Santuari L."/>
            <person name="Cao Q."/>
            <person name="Sharma T."/>
            <person name="Shen D."/>
            <person name="Roswanjaya Y."/>
            <person name="Wardhani T."/>
            <person name="Kalhor M.S."/>
            <person name="Jansen J."/>
            <person name="Van den Hoogen J."/>
            <person name="Gungor B."/>
            <person name="Hartog M."/>
            <person name="Hontelez J."/>
            <person name="Verver J."/>
            <person name="Yang W.-C."/>
            <person name="Schijlen E."/>
            <person name="Repin R."/>
            <person name="Schilthuizen M."/>
            <person name="Schranz E."/>
            <person name="Heidstra R."/>
            <person name="Miyata K."/>
            <person name="Fedorova E."/>
            <person name="Kohlen W."/>
            <person name="Bisseling T."/>
            <person name="Smit S."/>
            <person name="Geurts R."/>
        </authorList>
    </citation>
    <scope>NUCLEOTIDE SEQUENCE [LARGE SCALE GENOMIC DNA]</scope>
    <source>
        <strain evidence="3">cv. RG33-2</strain>
    </source>
</reference>
<dbReference type="InterPro" id="IPR025558">
    <property type="entry name" value="DUF4283"/>
</dbReference>
<feature type="domain" description="DUF4283" evidence="1">
    <location>
        <begin position="44"/>
        <end position="117"/>
    </location>
</feature>
<evidence type="ECO:0000259" key="1">
    <source>
        <dbReference type="Pfam" id="PF14111"/>
    </source>
</evidence>
<sequence>MDGPREMETSLEVDEIDEVVGQVENLYFDDLSLDLEPDEESGSEVISKSLVGRFMTHKQVFNSLLRDVLCRIWNPAPGWKMQELAKHTFLFSFTTRKEVDYILENRPWSPCNGFLMITEMPNDGL</sequence>